<feature type="chain" id="PRO_5045213827" evidence="1">
    <location>
        <begin position="24"/>
        <end position="262"/>
    </location>
</feature>
<keyword evidence="1" id="KW-0732">Signal</keyword>
<organism evidence="2 3">
    <name type="scientific">Kiloniella laminariae</name>
    <dbReference type="NCBI Taxonomy" id="454162"/>
    <lineage>
        <taxon>Bacteria</taxon>
        <taxon>Pseudomonadati</taxon>
        <taxon>Pseudomonadota</taxon>
        <taxon>Alphaproteobacteria</taxon>
        <taxon>Rhodospirillales</taxon>
        <taxon>Kiloniellaceae</taxon>
        <taxon>Kiloniella</taxon>
    </lineage>
</organism>
<proteinExistence type="predicted"/>
<gene>
    <name evidence="2" type="ORF">O4H49_19745</name>
</gene>
<evidence type="ECO:0000256" key="1">
    <source>
        <dbReference type="SAM" id="SignalP"/>
    </source>
</evidence>
<protein>
    <submittedName>
        <fullName evidence="2">DUF4198 domain-containing protein</fullName>
    </submittedName>
</protein>
<evidence type="ECO:0000313" key="2">
    <source>
        <dbReference type="EMBL" id="MCZ4283027.1"/>
    </source>
</evidence>
<dbReference type="EMBL" id="JAPWGY010000015">
    <property type="protein sequence ID" value="MCZ4283027.1"/>
    <property type="molecule type" value="Genomic_DNA"/>
</dbReference>
<feature type="signal peptide" evidence="1">
    <location>
        <begin position="1"/>
        <end position="23"/>
    </location>
</feature>
<keyword evidence="3" id="KW-1185">Reference proteome</keyword>
<dbReference type="Pfam" id="PF10670">
    <property type="entry name" value="DUF4198"/>
    <property type="match status" value="1"/>
</dbReference>
<comment type="caution">
    <text evidence="2">The sequence shown here is derived from an EMBL/GenBank/DDBJ whole genome shotgun (WGS) entry which is preliminary data.</text>
</comment>
<evidence type="ECO:0000313" key="3">
    <source>
        <dbReference type="Proteomes" id="UP001069802"/>
    </source>
</evidence>
<dbReference type="RefSeq" id="WP_269425147.1">
    <property type="nucleotide sequence ID" value="NZ_JAPWGY010000015.1"/>
</dbReference>
<dbReference type="Proteomes" id="UP001069802">
    <property type="component" value="Unassembled WGS sequence"/>
</dbReference>
<reference evidence="2" key="1">
    <citation type="submission" date="2022-12" db="EMBL/GenBank/DDBJ databases">
        <title>Bacterial isolates from different developmental stages of Nematostella vectensis.</title>
        <authorList>
            <person name="Fraune S."/>
        </authorList>
    </citation>
    <scope>NUCLEOTIDE SEQUENCE</scope>
    <source>
        <strain evidence="2">G21630-S1</strain>
    </source>
</reference>
<name>A0ABT4LPG8_9PROT</name>
<accession>A0ABT4LPG8</accession>
<dbReference type="InterPro" id="IPR019613">
    <property type="entry name" value="DUF4198"/>
</dbReference>
<sequence length="262" mass="28456">MNKVFFAGLLVAGTAVLTSAAQAHFQLLFTPETMLEKGGVVTLKMPFTHPADSGHVMEMGAPLEFYSIHKGKKTDLLGQLKEINWTSSENTGKAFEAELKLRGLGDSVFVLVPTPYYEASEDVYIQQLTKSYINVGDLPTDWDSEQGLKTEIRPLGKPYNVIAGGTFSGVVLSEGKPVPFAEIEIEYMNFPAEPEKNRFSETALISSPAHALRADASGTFTFGVPKAGFWGIAALGTGPDSEYEGKTLSQDAVIWIQARDID</sequence>